<feature type="region of interest" description="Disordered" evidence="1">
    <location>
        <begin position="155"/>
        <end position="174"/>
    </location>
</feature>
<evidence type="ECO:0000313" key="3">
    <source>
        <dbReference type="Proteomes" id="UP001066276"/>
    </source>
</evidence>
<name>A0AAV7KYY0_PLEWA</name>
<evidence type="ECO:0000256" key="1">
    <source>
        <dbReference type="SAM" id="MobiDB-lite"/>
    </source>
</evidence>
<feature type="region of interest" description="Disordered" evidence="1">
    <location>
        <begin position="116"/>
        <end position="147"/>
    </location>
</feature>
<feature type="region of interest" description="Disordered" evidence="1">
    <location>
        <begin position="224"/>
        <end position="253"/>
    </location>
</feature>
<dbReference type="AlphaFoldDB" id="A0AAV7KYY0"/>
<proteinExistence type="predicted"/>
<gene>
    <name evidence="2" type="ORF">NDU88_000839</name>
</gene>
<dbReference type="EMBL" id="JANPWB010000016">
    <property type="protein sequence ID" value="KAJ1080645.1"/>
    <property type="molecule type" value="Genomic_DNA"/>
</dbReference>
<feature type="region of interest" description="Disordered" evidence="1">
    <location>
        <begin position="184"/>
        <end position="207"/>
    </location>
</feature>
<protein>
    <submittedName>
        <fullName evidence="2">Uncharacterized protein</fullName>
    </submittedName>
</protein>
<accession>A0AAV7KYY0</accession>
<reference evidence="2" key="1">
    <citation type="journal article" date="2022" name="bioRxiv">
        <title>Sequencing and chromosome-scale assembly of the giantPleurodeles waltlgenome.</title>
        <authorList>
            <person name="Brown T."/>
            <person name="Elewa A."/>
            <person name="Iarovenko S."/>
            <person name="Subramanian E."/>
            <person name="Araus A.J."/>
            <person name="Petzold A."/>
            <person name="Susuki M."/>
            <person name="Suzuki K.-i.T."/>
            <person name="Hayashi T."/>
            <person name="Toyoda A."/>
            <person name="Oliveira C."/>
            <person name="Osipova E."/>
            <person name="Leigh N.D."/>
            <person name="Simon A."/>
            <person name="Yun M.H."/>
        </authorList>
    </citation>
    <scope>NUCLEOTIDE SEQUENCE</scope>
    <source>
        <strain evidence="2">20211129_DDA</strain>
        <tissue evidence="2">Liver</tissue>
    </source>
</reference>
<sequence>MRFLILGSKNASERAEETVDNVGADAGLGSEDTEVRADETADNVGMLLTVCPDAGSQDAKVRDGGTDVRLTSGDAELRDWRAEDADGADFADGVVADGAEWRAGDTAEEVDDDYGLVADDAEGRVADDAEGRAGDAAEEGDDDCGLVADDAEVKADDAEGRAGDAAEEGDDDCGLVADDAEVRAGDADARVTSEDAEGRDGDAGGADVAAGLTAEDVVMRAGGSAADEGIGTPYQAEAHGGVTEVRRAGPTGS</sequence>
<feature type="region of interest" description="Disordered" evidence="1">
    <location>
        <begin position="1"/>
        <end position="31"/>
    </location>
</feature>
<dbReference type="Proteomes" id="UP001066276">
    <property type="component" value="Chromosome 12"/>
</dbReference>
<feature type="compositionally biased region" description="Basic and acidic residues" evidence="1">
    <location>
        <begin position="184"/>
        <end position="202"/>
    </location>
</feature>
<feature type="compositionally biased region" description="Basic and acidic residues" evidence="1">
    <location>
        <begin position="155"/>
        <end position="164"/>
    </location>
</feature>
<comment type="caution">
    <text evidence="2">The sequence shown here is derived from an EMBL/GenBank/DDBJ whole genome shotgun (WGS) entry which is preliminary data.</text>
</comment>
<organism evidence="2 3">
    <name type="scientific">Pleurodeles waltl</name>
    <name type="common">Iberian ribbed newt</name>
    <dbReference type="NCBI Taxonomy" id="8319"/>
    <lineage>
        <taxon>Eukaryota</taxon>
        <taxon>Metazoa</taxon>
        <taxon>Chordata</taxon>
        <taxon>Craniata</taxon>
        <taxon>Vertebrata</taxon>
        <taxon>Euteleostomi</taxon>
        <taxon>Amphibia</taxon>
        <taxon>Batrachia</taxon>
        <taxon>Caudata</taxon>
        <taxon>Salamandroidea</taxon>
        <taxon>Salamandridae</taxon>
        <taxon>Pleurodelinae</taxon>
        <taxon>Pleurodeles</taxon>
    </lineage>
</organism>
<feature type="compositionally biased region" description="Basic and acidic residues" evidence="1">
    <location>
        <begin position="121"/>
        <end position="135"/>
    </location>
</feature>
<evidence type="ECO:0000313" key="2">
    <source>
        <dbReference type="EMBL" id="KAJ1080645.1"/>
    </source>
</evidence>
<keyword evidence="3" id="KW-1185">Reference proteome</keyword>